<feature type="transmembrane region" description="Helical" evidence="1">
    <location>
        <begin position="131"/>
        <end position="151"/>
    </location>
</feature>
<protein>
    <submittedName>
        <fullName evidence="3">Acyltransferase family protein</fullName>
    </submittedName>
</protein>
<sequence>MATVKKQESATLYALRGVAALLVFFVHFSHYITPIITPIQWLSHGVPIFYILTGYFTCVTLLRNKNFSKATFLKRRASVLLPPYYLVLILTVLLMKPFYITTEHGIHVLLAHMFAVQSFFPGFGGAINGTLWMLSYSFLFYVIATFLSPWLKTAKHTLMIAFVLITLSIIWRSYTFYFHPVEERPYLGLGFFTPFGYIAFGMILASMHYFKHINPLSFFQNKKTVIISIISMTIFLLLFTQYHFVLHNHYWGRAHSMIGYPLLQSFYLRADSICKCNGLTSR</sequence>
<dbReference type="InterPro" id="IPR002656">
    <property type="entry name" value="Acyl_transf_3_dom"/>
</dbReference>
<dbReference type="AlphaFoldDB" id="A0A6N7EWK2"/>
<feature type="transmembrane region" description="Helical" evidence="1">
    <location>
        <begin position="225"/>
        <end position="246"/>
    </location>
</feature>
<gene>
    <name evidence="3" type="ORF">GCU85_06060</name>
</gene>
<accession>A0A6N7EWK2</accession>
<evidence type="ECO:0000259" key="2">
    <source>
        <dbReference type="Pfam" id="PF01757"/>
    </source>
</evidence>
<feature type="transmembrane region" description="Helical" evidence="1">
    <location>
        <begin position="157"/>
        <end position="174"/>
    </location>
</feature>
<proteinExistence type="predicted"/>
<name>A0A6N7EWK2_9GAMM</name>
<feature type="transmembrane region" description="Helical" evidence="1">
    <location>
        <begin position="44"/>
        <end position="62"/>
    </location>
</feature>
<dbReference type="InParanoid" id="A0A6N7EWK2"/>
<dbReference type="Proteomes" id="UP000471298">
    <property type="component" value="Unassembled WGS sequence"/>
</dbReference>
<feature type="domain" description="Acyltransferase 3" evidence="2">
    <location>
        <begin position="14"/>
        <end position="254"/>
    </location>
</feature>
<keyword evidence="1" id="KW-0812">Transmembrane</keyword>
<keyword evidence="1" id="KW-1133">Transmembrane helix</keyword>
<dbReference type="Pfam" id="PF01757">
    <property type="entry name" value="Acyl_transf_3"/>
    <property type="match status" value="1"/>
</dbReference>
<organism evidence="3 4">
    <name type="scientific">Ostreibacterium oceani</name>
    <dbReference type="NCBI Taxonomy" id="2654998"/>
    <lineage>
        <taxon>Bacteria</taxon>
        <taxon>Pseudomonadati</taxon>
        <taxon>Pseudomonadota</taxon>
        <taxon>Gammaproteobacteria</taxon>
        <taxon>Cardiobacteriales</taxon>
        <taxon>Ostreibacteriaceae</taxon>
        <taxon>Ostreibacterium</taxon>
    </lineage>
</organism>
<feature type="transmembrane region" description="Helical" evidence="1">
    <location>
        <begin position="12"/>
        <end position="32"/>
    </location>
</feature>
<keyword evidence="3" id="KW-0012">Acyltransferase</keyword>
<feature type="transmembrane region" description="Helical" evidence="1">
    <location>
        <begin position="186"/>
        <end position="205"/>
    </location>
</feature>
<keyword evidence="4" id="KW-1185">Reference proteome</keyword>
<comment type="caution">
    <text evidence="3">The sequence shown here is derived from an EMBL/GenBank/DDBJ whole genome shotgun (WGS) entry which is preliminary data.</text>
</comment>
<evidence type="ECO:0000313" key="3">
    <source>
        <dbReference type="EMBL" id="MPV86293.1"/>
    </source>
</evidence>
<evidence type="ECO:0000256" key="1">
    <source>
        <dbReference type="SAM" id="Phobius"/>
    </source>
</evidence>
<keyword evidence="3" id="KW-0808">Transferase</keyword>
<evidence type="ECO:0000313" key="4">
    <source>
        <dbReference type="Proteomes" id="UP000471298"/>
    </source>
</evidence>
<dbReference type="GO" id="GO:0016747">
    <property type="term" value="F:acyltransferase activity, transferring groups other than amino-acyl groups"/>
    <property type="evidence" value="ECO:0007669"/>
    <property type="project" value="InterPro"/>
</dbReference>
<feature type="transmembrane region" description="Helical" evidence="1">
    <location>
        <begin position="83"/>
        <end position="100"/>
    </location>
</feature>
<reference evidence="3 4" key="1">
    <citation type="submission" date="2019-10" db="EMBL/GenBank/DDBJ databases">
        <title>Cardiobacteriales fam. a chemoheterotrophic member of the order Cardiobacteriales, and proposal of Cardiobacteriales fam. nov.</title>
        <authorList>
            <person name="Wang C."/>
        </authorList>
    </citation>
    <scope>NUCLEOTIDE SEQUENCE [LARGE SCALE GENOMIC DNA]</scope>
    <source>
        <strain evidence="3 4">ML27</strain>
    </source>
</reference>
<keyword evidence="1" id="KW-0472">Membrane</keyword>
<dbReference type="EMBL" id="WHNW01000006">
    <property type="protein sequence ID" value="MPV86293.1"/>
    <property type="molecule type" value="Genomic_DNA"/>
</dbReference>
<feature type="transmembrane region" description="Helical" evidence="1">
    <location>
        <begin position="106"/>
        <end position="124"/>
    </location>
</feature>
<dbReference type="RefSeq" id="WP_152810295.1">
    <property type="nucleotide sequence ID" value="NZ_WHNW01000006.1"/>
</dbReference>